<organism evidence="2 3">
    <name type="scientific">Euplotes crassus</name>
    <dbReference type="NCBI Taxonomy" id="5936"/>
    <lineage>
        <taxon>Eukaryota</taxon>
        <taxon>Sar</taxon>
        <taxon>Alveolata</taxon>
        <taxon>Ciliophora</taxon>
        <taxon>Intramacronucleata</taxon>
        <taxon>Spirotrichea</taxon>
        <taxon>Hypotrichia</taxon>
        <taxon>Euplotida</taxon>
        <taxon>Euplotidae</taxon>
        <taxon>Moneuplotes</taxon>
    </lineage>
</organism>
<comment type="caution">
    <text evidence="2">The sequence shown here is derived from an EMBL/GenBank/DDBJ whole genome shotgun (WGS) entry which is preliminary data.</text>
</comment>
<evidence type="ECO:0000313" key="2">
    <source>
        <dbReference type="EMBL" id="CAI2361182.1"/>
    </source>
</evidence>
<evidence type="ECO:0000313" key="3">
    <source>
        <dbReference type="Proteomes" id="UP001295684"/>
    </source>
</evidence>
<gene>
    <name evidence="2" type="ORF">ECRASSUSDP1_LOCUS2492</name>
</gene>
<sequence>MECYNSRGYKDYIPLSLVKDDIKKRIRYCQIKTENYKVLLKLLKEVSQEAKKINESSDPEKTRLELEKKEENELKKLKDALDQEMKENKKLRLQNEKLLNETYKTNDLINRQRRKNLLIAIHLGDKDHKIFKYPREALLYVPPTESGMKSKKKIRTLYKKQEVSTNIYKNQKNH</sequence>
<evidence type="ECO:0000256" key="1">
    <source>
        <dbReference type="SAM" id="Coils"/>
    </source>
</evidence>
<dbReference type="AlphaFoldDB" id="A0AAD1U2S3"/>
<name>A0AAD1U2S3_EUPCR</name>
<dbReference type="EMBL" id="CAMPGE010002381">
    <property type="protein sequence ID" value="CAI2361182.1"/>
    <property type="molecule type" value="Genomic_DNA"/>
</dbReference>
<feature type="coiled-coil region" evidence="1">
    <location>
        <begin position="63"/>
        <end position="101"/>
    </location>
</feature>
<keyword evidence="1" id="KW-0175">Coiled coil</keyword>
<dbReference type="Proteomes" id="UP001295684">
    <property type="component" value="Unassembled WGS sequence"/>
</dbReference>
<proteinExistence type="predicted"/>
<reference evidence="2" key="1">
    <citation type="submission" date="2023-07" db="EMBL/GenBank/DDBJ databases">
        <authorList>
            <consortium name="AG Swart"/>
            <person name="Singh M."/>
            <person name="Singh A."/>
            <person name="Seah K."/>
            <person name="Emmerich C."/>
        </authorList>
    </citation>
    <scope>NUCLEOTIDE SEQUENCE</scope>
    <source>
        <strain evidence="2">DP1</strain>
    </source>
</reference>
<accession>A0AAD1U2S3</accession>
<keyword evidence="3" id="KW-1185">Reference proteome</keyword>
<protein>
    <submittedName>
        <fullName evidence="2">Uncharacterized protein</fullName>
    </submittedName>
</protein>